<evidence type="ECO:0000256" key="7">
    <source>
        <dbReference type="ARBA" id="ARBA00023033"/>
    </source>
</evidence>
<dbReference type="GO" id="GO:0016705">
    <property type="term" value="F:oxidoreductase activity, acting on paired donors, with incorporation or reduction of molecular oxygen"/>
    <property type="evidence" value="ECO:0007669"/>
    <property type="project" value="InterPro"/>
</dbReference>
<evidence type="ECO:0000256" key="9">
    <source>
        <dbReference type="RuleBase" id="RU000461"/>
    </source>
</evidence>
<proteinExistence type="inferred from homology"/>
<dbReference type="PANTHER" id="PTHR46300">
    <property type="entry name" value="P450, PUTATIVE (EUROFUNG)-RELATED-RELATED"/>
    <property type="match status" value="1"/>
</dbReference>
<feature type="binding site" description="axial binding residue" evidence="8">
    <location>
        <position position="141"/>
    </location>
    <ligand>
        <name>heme</name>
        <dbReference type="ChEBI" id="CHEBI:30413"/>
    </ligand>
    <ligandPart>
        <name>Fe</name>
        <dbReference type="ChEBI" id="CHEBI:18248"/>
    </ligandPart>
</feature>
<organism evidence="10 11">
    <name type="scientific">Aspergillus indologenus CBS 114.80</name>
    <dbReference type="NCBI Taxonomy" id="1450541"/>
    <lineage>
        <taxon>Eukaryota</taxon>
        <taxon>Fungi</taxon>
        <taxon>Dikarya</taxon>
        <taxon>Ascomycota</taxon>
        <taxon>Pezizomycotina</taxon>
        <taxon>Eurotiomycetes</taxon>
        <taxon>Eurotiomycetidae</taxon>
        <taxon>Eurotiales</taxon>
        <taxon>Aspergillaceae</taxon>
        <taxon>Aspergillus</taxon>
        <taxon>Aspergillus subgen. Circumdati</taxon>
    </lineage>
</organism>
<evidence type="ECO:0000256" key="8">
    <source>
        <dbReference type="PIRSR" id="PIRSR602401-1"/>
    </source>
</evidence>
<comment type="cofactor">
    <cofactor evidence="1 8">
        <name>heme</name>
        <dbReference type="ChEBI" id="CHEBI:30413"/>
    </cofactor>
</comment>
<protein>
    <submittedName>
        <fullName evidence="10">Cytochrome P450</fullName>
    </submittedName>
</protein>
<dbReference type="InterPro" id="IPR001128">
    <property type="entry name" value="Cyt_P450"/>
</dbReference>
<keyword evidence="3 8" id="KW-0349">Heme</keyword>
<keyword evidence="6 8" id="KW-0408">Iron</keyword>
<evidence type="ECO:0000256" key="6">
    <source>
        <dbReference type="ARBA" id="ARBA00023004"/>
    </source>
</evidence>
<dbReference type="Pfam" id="PF00067">
    <property type="entry name" value="p450"/>
    <property type="match status" value="1"/>
</dbReference>
<dbReference type="PANTHER" id="PTHR46300:SF1">
    <property type="entry name" value="P450, PUTATIVE (EUROFUNG)-RELATED"/>
    <property type="match status" value="1"/>
</dbReference>
<dbReference type="GO" id="GO:0004497">
    <property type="term" value="F:monooxygenase activity"/>
    <property type="evidence" value="ECO:0007669"/>
    <property type="project" value="UniProtKB-KW"/>
</dbReference>
<dbReference type="InterPro" id="IPR002401">
    <property type="entry name" value="Cyt_P450_E_grp-I"/>
</dbReference>
<evidence type="ECO:0000256" key="3">
    <source>
        <dbReference type="ARBA" id="ARBA00022617"/>
    </source>
</evidence>
<evidence type="ECO:0000256" key="4">
    <source>
        <dbReference type="ARBA" id="ARBA00022723"/>
    </source>
</evidence>
<keyword evidence="5 9" id="KW-0560">Oxidoreductase</keyword>
<name>A0A2V5IIU4_9EURO</name>
<dbReference type="Proteomes" id="UP000248817">
    <property type="component" value="Unassembled WGS sequence"/>
</dbReference>
<comment type="similarity">
    <text evidence="2 9">Belongs to the cytochrome P450 family.</text>
</comment>
<evidence type="ECO:0000256" key="5">
    <source>
        <dbReference type="ARBA" id="ARBA00023002"/>
    </source>
</evidence>
<dbReference type="GO" id="GO:0020037">
    <property type="term" value="F:heme binding"/>
    <property type="evidence" value="ECO:0007669"/>
    <property type="project" value="InterPro"/>
</dbReference>
<keyword evidence="4 8" id="KW-0479">Metal-binding</keyword>
<gene>
    <name evidence="10" type="ORF">BP00DRAFT_334866</name>
</gene>
<keyword evidence="11" id="KW-1185">Reference proteome</keyword>
<evidence type="ECO:0000313" key="11">
    <source>
        <dbReference type="Proteomes" id="UP000248817"/>
    </source>
</evidence>
<dbReference type="InterPro" id="IPR017972">
    <property type="entry name" value="Cyt_P450_CS"/>
</dbReference>
<dbReference type="Gene3D" id="1.10.630.10">
    <property type="entry name" value="Cytochrome P450"/>
    <property type="match status" value="1"/>
</dbReference>
<evidence type="ECO:0000256" key="1">
    <source>
        <dbReference type="ARBA" id="ARBA00001971"/>
    </source>
</evidence>
<dbReference type="PROSITE" id="PS00086">
    <property type="entry name" value="CYTOCHROME_P450"/>
    <property type="match status" value="1"/>
</dbReference>
<dbReference type="SUPFAM" id="SSF48264">
    <property type="entry name" value="Cytochrome P450"/>
    <property type="match status" value="1"/>
</dbReference>
<sequence length="216" mass="24599">IVGVNYKAGSDTTAFVLEVFVLVAVLQRPAVRRAQAELDELVGSQRMPTLNDMPRLPYLQAFVEEVLRWRPVVPGGLHHCTSQDDEYMGYHIPQGTTVIQNHWSLEFDEEVFQDPHNFLPERWITNPDLPTCAFGLGRRLCPGEHLARNSLHLVISRMLWAFDIQYVGNAPPDSLAMTQGISSRPQPFKARFCPRSRLHQAVIETEWENTMDGHLV</sequence>
<accession>A0A2V5IIU4</accession>
<reference evidence="10 11" key="1">
    <citation type="submission" date="2018-02" db="EMBL/GenBank/DDBJ databases">
        <title>The genomes of Aspergillus section Nigri reveals drivers in fungal speciation.</title>
        <authorList>
            <consortium name="DOE Joint Genome Institute"/>
            <person name="Vesth T.C."/>
            <person name="Nybo J."/>
            <person name="Theobald S."/>
            <person name="Brandl J."/>
            <person name="Frisvad J.C."/>
            <person name="Nielsen K.F."/>
            <person name="Lyhne E.K."/>
            <person name="Kogle M.E."/>
            <person name="Kuo A."/>
            <person name="Riley R."/>
            <person name="Clum A."/>
            <person name="Nolan M."/>
            <person name="Lipzen A."/>
            <person name="Salamov A."/>
            <person name="Henrissat B."/>
            <person name="Wiebenga A."/>
            <person name="De vries R.P."/>
            <person name="Grigoriev I.V."/>
            <person name="Mortensen U.H."/>
            <person name="Andersen M.R."/>
            <person name="Baker S.E."/>
        </authorList>
    </citation>
    <scope>NUCLEOTIDE SEQUENCE [LARGE SCALE GENOMIC DNA]</scope>
    <source>
        <strain evidence="10 11">CBS 114.80</strain>
    </source>
</reference>
<evidence type="ECO:0000256" key="2">
    <source>
        <dbReference type="ARBA" id="ARBA00010617"/>
    </source>
</evidence>
<evidence type="ECO:0000313" key="10">
    <source>
        <dbReference type="EMBL" id="PYI35222.1"/>
    </source>
</evidence>
<dbReference type="InterPro" id="IPR036396">
    <property type="entry name" value="Cyt_P450_sf"/>
</dbReference>
<keyword evidence="7 9" id="KW-0503">Monooxygenase</keyword>
<dbReference type="GO" id="GO:0005506">
    <property type="term" value="F:iron ion binding"/>
    <property type="evidence" value="ECO:0007669"/>
    <property type="project" value="InterPro"/>
</dbReference>
<dbReference type="PRINTS" id="PR00385">
    <property type="entry name" value="P450"/>
</dbReference>
<dbReference type="EMBL" id="KZ825471">
    <property type="protein sequence ID" value="PYI35222.1"/>
    <property type="molecule type" value="Genomic_DNA"/>
</dbReference>
<dbReference type="AlphaFoldDB" id="A0A2V5IIU4"/>
<dbReference type="InterPro" id="IPR050364">
    <property type="entry name" value="Cytochrome_P450_fung"/>
</dbReference>
<dbReference type="PRINTS" id="PR00463">
    <property type="entry name" value="EP450I"/>
</dbReference>
<feature type="non-terminal residue" evidence="10">
    <location>
        <position position="1"/>
    </location>
</feature>